<sequence length="124" mass="13938">MSLSVKRINLVIDCEDAGVMADFYNRLLGWEKTHPHANGWAALTSPSGAVLAFQEVEGYEPPVWPWEGDRQAQMLHFDLCVDDLEEAVLYAVQCGARIADTQYYKTSRTLFDPAGHPFCIDTDE</sequence>
<dbReference type="AlphaFoldDB" id="A0A4Y8L197"/>
<accession>A0A4Y8L197</accession>
<evidence type="ECO:0000313" key="3">
    <source>
        <dbReference type="Proteomes" id="UP000297861"/>
    </source>
</evidence>
<dbReference type="InterPro" id="IPR037523">
    <property type="entry name" value="VOC_core"/>
</dbReference>
<dbReference type="RefSeq" id="WP_026627716.1">
    <property type="nucleotide sequence ID" value="NZ_JAWZLG010000017.1"/>
</dbReference>
<dbReference type="Pfam" id="PF18029">
    <property type="entry name" value="Glyoxalase_6"/>
    <property type="match status" value="1"/>
</dbReference>
<dbReference type="CDD" id="cd06587">
    <property type="entry name" value="VOC"/>
    <property type="match status" value="1"/>
</dbReference>
<reference evidence="2 3" key="1">
    <citation type="submission" date="2019-03" db="EMBL/GenBank/DDBJ databases">
        <title>San Antonio Military Medical Center submission to MRSN (WRAIR), pending publication.</title>
        <authorList>
            <person name="Blyth D.M."/>
            <person name="Mccarthy S.L."/>
            <person name="Schall S.E."/>
            <person name="Stam J.A."/>
            <person name="Ong A.C."/>
            <person name="Mcgann P.T."/>
        </authorList>
    </citation>
    <scope>NUCLEOTIDE SEQUENCE [LARGE SCALE GENOMIC DNA]</scope>
    <source>
        <strain evidence="2 3">MRSN571793</strain>
    </source>
</reference>
<dbReference type="Proteomes" id="UP000297861">
    <property type="component" value="Unassembled WGS sequence"/>
</dbReference>
<dbReference type="SUPFAM" id="SSF54593">
    <property type="entry name" value="Glyoxalase/Bleomycin resistance protein/Dihydroxybiphenyl dioxygenase"/>
    <property type="match status" value="1"/>
</dbReference>
<dbReference type="InterPro" id="IPR029068">
    <property type="entry name" value="Glyas_Bleomycin-R_OHBP_Dase"/>
</dbReference>
<proteinExistence type="predicted"/>
<dbReference type="PANTHER" id="PTHR35908:SF1">
    <property type="entry name" value="CONSERVED PROTEIN"/>
    <property type="match status" value="1"/>
</dbReference>
<keyword evidence="3" id="KW-1185">Reference proteome</keyword>
<evidence type="ECO:0000313" key="2">
    <source>
        <dbReference type="EMBL" id="TFD96017.1"/>
    </source>
</evidence>
<gene>
    <name evidence="2" type="ORF">E2605_10505</name>
</gene>
<dbReference type="PROSITE" id="PS51819">
    <property type="entry name" value="VOC"/>
    <property type="match status" value="1"/>
</dbReference>
<dbReference type="Gene3D" id="3.10.180.10">
    <property type="entry name" value="2,3-Dihydroxybiphenyl 1,2-Dioxygenase, domain 1"/>
    <property type="match status" value="1"/>
</dbReference>
<dbReference type="OrthoDB" id="1645442at2"/>
<organism evidence="2 3">
    <name type="scientific">Dysgonomonas capnocytophagoides</name>
    <dbReference type="NCBI Taxonomy" id="45254"/>
    <lineage>
        <taxon>Bacteria</taxon>
        <taxon>Pseudomonadati</taxon>
        <taxon>Bacteroidota</taxon>
        <taxon>Bacteroidia</taxon>
        <taxon>Bacteroidales</taxon>
        <taxon>Dysgonomonadaceae</taxon>
        <taxon>Dysgonomonas</taxon>
    </lineage>
</organism>
<protein>
    <submittedName>
        <fullName evidence="2">VOC family protein</fullName>
    </submittedName>
</protein>
<feature type="domain" description="VOC" evidence="1">
    <location>
        <begin position="6"/>
        <end position="123"/>
    </location>
</feature>
<comment type="caution">
    <text evidence="2">The sequence shown here is derived from an EMBL/GenBank/DDBJ whole genome shotgun (WGS) entry which is preliminary data.</text>
</comment>
<dbReference type="STRING" id="1121485.GCA_000426485_00433"/>
<name>A0A4Y8L197_9BACT</name>
<dbReference type="InterPro" id="IPR041581">
    <property type="entry name" value="Glyoxalase_6"/>
</dbReference>
<dbReference type="PANTHER" id="PTHR35908">
    <property type="entry name" value="HYPOTHETICAL FUSION PROTEIN"/>
    <property type="match status" value="1"/>
</dbReference>
<evidence type="ECO:0000259" key="1">
    <source>
        <dbReference type="PROSITE" id="PS51819"/>
    </source>
</evidence>
<dbReference type="EMBL" id="SOML01000006">
    <property type="protein sequence ID" value="TFD96017.1"/>
    <property type="molecule type" value="Genomic_DNA"/>
</dbReference>